<gene>
    <name evidence="2" type="ORF">BJ987_002622</name>
</gene>
<protein>
    <submittedName>
        <fullName evidence="2">GNAT superfamily N-acetyltransferase</fullName>
    </submittedName>
</protein>
<evidence type="ECO:0000313" key="3">
    <source>
        <dbReference type="Proteomes" id="UP001519325"/>
    </source>
</evidence>
<feature type="domain" description="N-acetyltransferase" evidence="1">
    <location>
        <begin position="4"/>
        <end position="179"/>
    </location>
</feature>
<proteinExistence type="predicted"/>
<evidence type="ECO:0000313" key="2">
    <source>
        <dbReference type="EMBL" id="MBP2189721.1"/>
    </source>
</evidence>
<organism evidence="2 3">
    <name type="scientific">Nocardia goodfellowii</name>
    <dbReference type="NCBI Taxonomy" id="882446"/>
    <lineage>
        <taxon>Bacteria</taxon>
        <taxon>Bacillati</taxon>
        <taxon>Actinomycetota</taxon>
        <taxon>Actinomycetes</taxon>
        <taxon>Mycobacteriales</taxon>
        <taxon>Nocardiaceae</taxon>
        <taxon>Nocardia</taxon>
    </lineage>
</organism>
<comment type="caution">
    <text evidence="2">The sequence shown here is derived from an EMBL/GenBank/DDBJ whole genome shotgun (WGS) entry which is preliminary data.</text>
</comment>
<dbReference type="InterPro" id="IPR016181">
    <property type="entry name" value="Acyl_CoA_acyltransferase"/>
</dbReference>
<dbReference type="Pfam" id="PF00583">
    <property type="entry name" value="Acetyltransf_1"/>
    <property type="match status" value="1"/>
</dbReference>
<dbReference type="SUPFAM" id="SSF55729">
    <property type="entry name" value="Acyl-CoA N-acyltransferases (Nat)"/>
    <property type="match status" value="1"/>
</dbReference>
<keyword evidence="3" id="KW-1185">Reference proteome</keyword>
<reference evidence="2 3" key="1">
    <citation type="submission" date="2021-03" db="EMBL/GenBank/DDBJ databases">
        <title>Sequencing the genomes of 1000 actinobacteria strains.</title>
        <authorList>
            <person name="Klenk H.-P."/>
        </authorList>
    </citation>
    <scope>NUCLEOTIDE SEQUENCE [LARGE SCALE GENOMIC DNA]</scope>
    <source>
        <strain evidence="2 3">DSM 45516</strain>
    </source>
</reference>
<name>A0ABS4QDF0_9NOCA</name>
<dbReference type="PROSITE" id="PS51186">
    <property type="entry name" value="GNAT"/>
    <property type="match status" value="1"/>
</dbReference>
<dbReference type="EMBL" id="JAGGMR010000001">
    <property type="protein sequence ID" value="MBP2189721.1"/>
    <property type="molecule type" value="Genomic_DNA"/>
</dbReference>
<sequence>MTALFVRADATSAAARVEALIELYGEVFAEPPYLEGPAEVARFRELLTAEMAEPGFELVCALDSGVLVGMAYGYTLAAGTWLPEAATPPPPGALEVPKFAVMELAVRESNRGHGLGRGLLETLLRGRAEPLAVLTVDPAAPADAMYRAWGWRAAGYTAPAHDDHRNYNILCFDQPVMTK</sequence>
<dbReference type="InterPro" id="IPR000182">
    <property type="entry name" value="GNAT_dom"/>
</dbReference>
<accession>A0ABS4QDF0</accession>
<dbReference type="Gene3D" id="3.40.630.30">
    <property type="match status" value="1"/>
</dbReference>
<evidence type="ECO:0000259" key="1">
    <source>
        <dbReference type="PROSITE" id="PS51186"/>
    </source>
</evidence>
<dbReference type="Proteomes" id="UP001519325">
    <property type="component" value="Unassembled WGS sequence"/>
</dbReference>
<dbReference type="RefSeq" id="WP_209888825.1">
    <property type="nucleotide sequence ID" value="NZ_JAGGMR010000001.1"/>
</dbReference>